<sequence length="317" mass="36766">MEEIRFKFRTNEKVLCFHGAVVCEAICVESKYDEQREEILCRVSYKGPGRHWEKWMAESRLMRRNLTNLDKHKRLRITAFKPQNPGPSIAAEEKDADEVSEEDEEERGALVEEYAVLPPAPSPPPDEDKVDDSDDRFLSADSDSDSEDDDEVLNTINIELPANLIGCLAEDWRVINKEKMLVKLPPPITVHQILQDFLQITEAKEQGEPEDITLSRRQMAVGVKKYFDIMVGPQLMYRSEEAQYNAIEREHGEDAEMSKIYGAVHFLRLFVRLGWAIGFSKFDETTEEHFMLLLHELLSFIDNKVDEYFIEDNYFTP</sequence>
<dbReference type="GO" id="GO:0035267">
    <property type="term" value="C:NuA4 histone acetyltransferase complex"/>
    <property type="evidence" value="ECO:0007669"/>
    <property type="project" value="TreeGrafter"/>
</dbReference>
<dbReference type="PANTHER" id="PTHR10880">
    <property type="entry name" value="MORTALITY FACTOR 4-LIKE PROTEIN"/>
    <property type="match status" value="1"/>
</dbReference>
<evidence type="ECO:0000313" key="8">
    <source>
        <dbReference type="EnsemblMetazoa" id="XP_014249949.1"/>
    </source>
</evidence>
<evidence type="ECO:0000256" key="2">
    <source>
        <dbReference type="ARBA" id="ARBA00022853"/>
    </source>
</evidence>
<dbReference type="SUPFAM" id="SSF54160">
    <property type="entry name" value="Chromo domain-like"/>
    <property type="match status" value="1"/>
</dbReference>
<evidence type="ECO:0000256" key="1">
    <source>
        <dbReference type="ARBA" id="ARBA00004123"/>
    </source>
</evidence>
<comment type="subcellular location">
    <subcellularLocation>
        <location evidence="1">Nucleus</location>
    </subcellularLocation>
</comment>
<dbReference type="Gene3D" id="2.30.30.140">
    <property type="match status" value="1"/>
</dbReference>
<dbReference type="InterPro" id="IPR016197">
    <property type="entry name" value="Chromo-like_dom_sf"/>
</dbReference>
<feature type="domain" description="MRG" evidence="7">
    <location>
        <begin position="144"/>
        <end position="315"/>
    </location>
</feature>
<dbReference type="InterPro" id="IPR008676">
    <property type="entry name" value="MRG"/>
</dbReference>
<evidence type="ECO:0000256" key="3">
    <source>
        <dbReference type="ARBA" id="ARBA00023015"/>
    </source>
</evidence>
<dbReference type="KEGG" id="clec:106666924"/>
<dbReference type="GO" id="GO:0006355">
    <property type="term" value="P:regulation of DNA-templated transcription"/>
    <property type="evidence" value="ECO:0007669"/>
    <property type="project" value="InterPro"/>
</dbReference>
<dbReference type="PANTHER" id="PTHR10880:SF48">
    <property type="entry name" value="MORTALITY FACTOR 4 LIKE 2"/>
    <property type="match status" value="1"/>
</dbReference>
<keyword evidence="4" id="KW-0804">Transcription</keyword>
<name>A0A8I6RR45_CIMLE</name>
<feature type="compositionally biased region" description="Acidic residues" evidence="6">
    <location>
        <begin position="94"/>
        <end position="106"/>
    </location>
</feature>
<keyword evidence="2" id="KW-0156">Chromatin regulator</keyword>
<dbReference type="Proteomes" id="UP000494040">
    <property type="component" value="Unassembled WGS sequence"/>
</dbReference>
<dbReference type="OrthoDB" id="6624743at2759"/>
<keyword evidence="3" id="KW-0805">Transcription regulation</keyword>
<keyword evidence="9" id="KW-1185">Reference proteome</keyword>
<accession>A0A8I6RR45</accession>
<dbReference type="GO" id="GO:0006325">
    <property type="term" value="P:chromatin organization"/>
    <property type="evidence" value="ECO:0007669"/>
    <property type="project" value="UniProtKB-KW"/>
</dbReference>
<dbReference type="InterPro" id="IPR038217">
    <property type="entry name" value="MRG_C_sf"/>
</dbReference>
<keyword evidence="5" id="KW-0539">Nucleus</keyword>
<organism evidence="8 9">
    <name type="scientific">Cimex lectularius</name>
    <name type="common">Bed bug</name>
    <name type="synonym">Acanthia lectularia</name>
    <dbReference type="NCBI Taxonomy" id="79782"/>
    <lineage>
        <taxon>Eukaryota</taxon>
        <taxon>Metazoa</taxon>
        <taxon>Ecdysozoa</taxon>
        <taxon>Arthropoda</taxon>
        <taxon>Hexapoda</taxon>
        <taxon>Insecta</taxon>
        <taxon>Pterygota</taxon>
        <taxon>Neoptera</taxon>
        <taxon>Paraneoptera</taxon>
        <taxon>Hemiptera</taxon>
        <taxon>Heteroptera</taxon>
        <taxon>Panheteroptera</taxon>
        <taxon>Cimicomorpha</taxon>
        <taxon>Cimicidae</taxon>
        <taxon>Cimex</taxon>
    </lineage>
</organism>
<dbReference type="Gene3D" id="1.10.274.30">
    <property type="entry name" value="MRG domain"/>
    <property type="match status" value="1"/>
</dbReference>
<dbReference type="RefSeq" id="XP_014249949.1">
    <property type="nucleotide sequence ID" value="XM_014394463.1"/>
</dbReference>
<dbReference type="EnsemblMetazoa" id="XM_014394463.1">
    <property type="protein sequence ID" value="XP_014249949.1"/>
    <property type="gene ID" value="LOC106666924"/>
</dbReference>
<dbReference type="AlphaFoldDB" id="A0A8I6RR45"/>
<evidence type="ECO:0000259" key="7">
    <source>
        <dbReference type="Pfam" id="PF05712"/>
    </source>
</evidence>
<dbReference type="GO" id="GO:0005634">
    <property type="term" value="C:nucleus"/>
    <property type="evidence" value="ECO:0007669"/>
    <property type="project" value="UniProtKB-SubCell"/>
</dbReference>
<evidence type="ECO:0000256" key="5">
    <source>
        <dbReference type="ARBA" id="ARBA00023242"/>
    </source>
</evidence>
<feature type="region of interest" description="Disordered" evidence="6">
    <location>
        <begin position="80"/>
        <end position="150"/>
    </location>
</feature>
<dbReference type="Pfam" id="PF05712">
    <property type="entry name" value="MRG"/>
    <property type="match status" value="1"/>
</dbReference>
<evidence type="ECO:0000256" key="4">
    <source>
        <dbReference type="ARBA" id="ARBA00023163"/>
    </source>
</evidence>
<evidence type="ECO:0000256" key="6">
    <source>
        <dbReference type="SAM" id="MobiDB-lite"/>
    </source>
</evidence>
<evidence type="ECO:0000313" key="9">
    <source>
        <dbReference type="Proteomes" id="UP000494040"/>
    </source>
</evidence>
<dbReference type="PROSITE" id="PS51640">
    <property type="entry name" value="MRG"/>
    <property type="match status" value="1"/>
</dbReference>
<dbReference type="GeneID" id="106666924"/>
<proteinExistence type="predicted"/>
<dbReference type="InterPro" id="IPR026541">
    <property type="entry name" value="MRG_dom"/>
</dbReference>
<reference evidence="8" key="1">
    <citation type="submission" date="2022-01" db="UniProtKB">
        <authorList>
            <consortium name="EnsemblMetazoa"/>
        </authorList>
    </citation>
    <scope>IDENTIFICATION</scope>
</reference>
<protein>
    <recommendedName>
        <fullName evidence="7">MRG domain-containing protein</fullName>
    </recommendedName>
</protein>
<dbReference type="OMA" id="CEAICVE"/>